<protein>
    <recommendedName>
        <fullName evidence="1">DNA primase DnaB-helicase binding domain-containing protein</fullName>
    </recommendedName>
</protein>
<accession>X1I773</accession>
<dbReference type="GO" id="GO:0016779">
    <property type="term" value="F:nucleotidyltransferase activity"/>
    <property type="evidence" value="ECO:0007669"/>
    <property type="project" value="InterPro"/>
</dbReference>
<dbReference type="Pfam" id="PF10410">
    <property type="entry name" value="DnaB_bind"/>
    <property type="match status" value="1"/>
</dbReference>
<dbReference type="EMBL" id="BARU01043050">
    <property type="protein sequence ID" value="GAH77542.1"/>
    <property type="molecule type" value="Genomic_DNA"/>
</dbReference>
<gene>
    <name evidence="2" type="ORF">S03H2_66004</name>
</gene>
<dbReference type="InterPro" id="IPR019475">
    <property type="entry name" value="DNA_primase_DnaB-bd"/>
</dbReference>
<dbReference type="GO" id="GO:0005737">
    <property type="term" value="C:cytoplasm"/>
    <property type="evidence" value="ECO:0007669"/>
    <property type="project" value="TreeGrafter"/>
</dbReference>
<dbReference type="SUPFAM" id="SSF56731">
    <property type="entry name" value="DNA primase core"/>
    <property type="match status" value="1"/>
</dbReference>
<dbReference type="PANTHER" id="PTHR30313">
    <property type="entry name" value="DNA PRIMASE"/>
    <property type="match status" value="1"/>
</dbReference>
<dbReference type="GO" id="GO:0006269">
    <property type="term" value="P:DNA replication, synthesis of primer"/>
    <property type="evidence" value="ECO:0007669"/>
    <property type="project" value="TreeGrafter"/>
</dbReference>
<comment type="caution">
    <text evidence="2">The sequence shown here is derived from an EMBL/GenBank/DDBJ whole genome shotgun (WGS) entry which is preliminary data.</text>
</comment>
<proteinExistence type="predicted"/>
<dbReference type="InterPro" id="IPR050219">
    <property type="entry name" value="DnaG_primase"/>
</dbReference>
<dbReference type="AlphaFoldDB" id="X1I773"/>
<feature type="non-terminal residue" evidence="2">
    <location>
        <position position="1"/>
    </location>
</feature>
<feature type="domain" description="DNA primase DnaB-helicase binding" evidence="1">
    <location>
        <begin position="33"/>
        <end position="87"/>
    </location>
</feature>
<sequence>VSLPSGYDPAKFIMEKKDENIIDLVNSAEPLVDFTLKSILERKDTSTINGKLKTAYDAVNFISDLPSRILQEEYIKKVAQKIDMSEQRLFSYLSDVNKKKREQTLTTIRRKTYPKAEVEFDKTKISPQTSIELEAISIIIQSEGKPREILFELEKDDFKYPPAKEIFTLLKGGLIESYISSI</sequence>
<dbReference type="PANTHER" id="PTHR30313:SF2">
    <property type="entry name" value="DNA PRIMASE"/>
    <property type="match status" value="1"/>
</dbReference>
<organism evidence="2">
    <name type="scientific">marine sediment metagenome</name>
    <dbReference type="NCBI Taxonomy" id="412755"/>
    <lineage>
        <taxon>unclassified sequences</taxon>
        <taxon>metagenomes</taxon>
        <taxon>ecological metagenomes</taxon>
    </lineage>
</organism>
<evidence type="ECO:0000313" key="2">
    <source>
        <dbReference type="EMBL" id="GAH77542.1"/>
    </source>
</evidence>
<name>X1I773_9ZZZZ</name>
<reference evidence="2" key="1">
    <citation type="journal article" date="2014" name="Front. Microbiol.">
        <title>High frequency of phylogenetically diverse reductive dehalogenase-homologous genes in deep subseafloor sedimentary metagenomes.</title>
        <authorList>
            <person name="Kawai M."/>
            <person name="Futagami T."/>
            <person name="Toyoda A."/>
            <person name="Takaki Y."/>
            <person name="Nishi S."/>
            <person name="Hori S."/>
            <person name="Arai W."/>
            <person name="Tsubouchi T."/>
            <person name="Morono Y."/>
            <person name="Uchiyama I."/>
            <person name="Ito T."/>
            <person name="Fujiyama A."/>
            <person name="Inagaki F."/>
            <person name="Takami H."/>
        </authorList>
    </citation>
    <scope>NUCLEOTIDE SEQUENCE</scope>
    <source>
        <strain evidence="2">Expedition CK06-06</strain>
    </source>
</reference>
<evidence type="ECO:0000259" key="1">
    <source>
        <dbReference type="Pfam" id="PF10410"/>
    </source>
</evidence>